<dbReference type="AlphaFoldDB" id="A0A7Z0MMK5"/>
<keyword evidence="1" id="KW-0472">Membrane</keyword>
<evidence type="ECO:0000313" key="3">
    <source>
        <dbReference type="Proteomes" id="UP000537890"/>
    </source>
</evidence>
<organism evidence="2 3">
    <name type="scientific">Candidatus Methanofishera endochildressiae</name>
    <dbReference type="NCBI Taxonomy" id="2738884"/>
    <lineage>
        <taxon>Bacteria</taxon>
        <taxon>Pseudomonadati</taxon>
        <taxon>Pseudomonadota</taxon>
        <taxon>Gammaproteobacteria</taxon>
        <taxon>Candidatus Methanofishera</taxon>
    </lineage>
</organism>
<evidence type="ECO:0000313" key="2">
    <source>
        <dbReference type="EMBL" id="NYT46473.1"/>
    </source>
</evidence>
<accession>A0A7Z0MMK5</accession>
<proteinExistence type="predicted"/>
<sequence length="50" mass="5550">MQDDANTVTISRTVVVHITVLFGAGLYMVLMSLAGYYIKIFLITDESQPL</sequence>
<keyword evidence="1" id="KW-0812">Transmembrane</keyword>
<dbReference type="Proteomes" id="UP000537890">
    <property type="component" value="Unassembled WGS sequence"/>
</dbReference>
<evidence type="ECO:0000256" key="1">
    <source>
        <dbReference type="SAM" id="Phobius"/>
    </source>
</evidence>
<comment type="caution">
    <text evidence="2">The sequence shown here is derived from an EMBL/GenBank/DDBJ whole genome shotgun (WGS) entry which is preliminary data.</text>
</comment>
<name>A0A7Z0MMK5_9GAMM</name>
<feature type="transmembrane region" description="Helical" evidence="1">
    <location>
        <begin position="14"/>
        <end position="38"/>
    </location>
</feature>
<reference evidence="2 3" key="1">
    <citation type="submission" date="2020-05" db="EMBL/GenBank/DDBJ databases">
        <title>Horizontal transmission and recombination maintain forever young bacterial symbiont genomes.</title>
        <authorList>
            <person name="Russell S.L."/>
            <person name="Pepper-Tunick E."/>
            <person name="Svedberg J."/>
            <person name="Byrne A."/>
            <person name="Ruelas Castillo J."/>
            <person name="Vollmers C."/>
            <person name="Beinart R.A."/>
            <person name="Corbett-Detig R."/>
        </authorList>
    </citation>
    <scope>NUCLEOTIDE SEQUENCE [LARGE SCALE GENOMIC DNA]</scope>
    <source>
        <strain evidence="2">4727-3</strain>
    </source>
</reference>
<dbReference type="EMBL" id="JACCHS010000007">
    <property type="protein sequence ID" value="NYT46473.1"/>
    <property type="molecule type" value="Genomic_DNA"/>
</dbReference>
<gene>
    <name evidence="2" type="ORF">H0A75_00930</name>
</gene>
<protein>
    <submittedName>
        <fullName evidence="2">Uncharacterized protein</fullName>
    </submittedName>
</protein>
<keyword evidence="1" id="KW-1133">Transmembrane helix</keyword>